<dbReference type="GO" id="GO:0005886">
    <property type="term" value="C:plasma membrane"/>
    <property type="evidence" value="ECO:0007669"/>
    <property type="project" value="UniProtKB-SubCell"/>
</dbReference>
<keyword evidence="3 8" id="KW-0812">Transmembrane</keyword>
<dbReference type="SUPFAM" id="SSF52540">
    <property type="entry name" value="P-loop containing nucleoside triphosphate hydrolases"/>
    <property type="match status" value="1"/>
</dbReference>
<dbReference type="GO" id="GO:0005524">
    <property type="term" value="F:ATP binding"/>
    <property type="evidence" value="ECO:0007669"/>
    <property type="project" value="UniProtKB-KW"/>
</dbReference>
<keyword evidence="7 8" id="KW-0472">Membrane</keyword>
<comment type="caution">
    <text evidence="11">The sequence shown here is derived from an EMBL/GenBank/DDBJ whole genome shotgun (WGS) entry which is preliminary data.</text>
</comment>
<keyword evidence="2" id="KW-0813">Transport</keyword>
<dbReference type="PROSITE" id="PS00211">
    <property type="entry name" value="ABC_TRANSPORTER_1"/>
    <property type="match status" value="1"/>
</dbReference>
<dbReference type="Gene3D" id="3.40.50.300">
    <property type="entry name" value="P-loop containing nucleotide triphosphate hydrolases"/>
    <property type="match status" value="1"/>
</dbReference>
<feature type="transmembrane region" description="Helical" evidence="8">
    <location>
        <begin position="176"/>
        <end position="193"/>
    </location>
</feature>
<evidence type="ECO:0000313" key="11">
    <source>
        <dbReference type="EMBL" id="MBD2702752.1"/>
    </source>
</evidence>
<sequence length="591" mass="66758">MSQEQKGAESTSGRIFDWAILRRLYAFVKPYQVRFFLLVGIILLSACLAPLIPLLIRYTIDNVISVGDYQKLTTMLVVMIGVLVVQAVIQFFNTYLSGWLGQYVIRDIRTQLYRKILNLRLKFFDNTPIGRLVTRSISDVETLADVFSEGMAAIAGDILQLVLIIGVMFYTDWRLAAISLSTIPLMLFSTYVFKEKIKKSFNLVRTAVANLNSFVQEHITGMNIVQIFGSEKIEAEKFRVINSEHRDANIRSILYYSIYYPVADIISAVAVGLVVWYGATQIIHADVTFGTVTAFVIFINLFFRPIRMLADRFNTLQMGIVSTDRILKLLDSDEFTVDNGTYAPSTLRGDVAFNNVWFAYNEENWVLRDISFQVKAGDTVAFVGATGAGKSSIINLLSRFYDINKGEITVDGVDIHDYELGHLRRNIGVVLQDVFLFSDTIENNITLGDKSISHEKIVEAAKLVGVHEFIERLPGGYQYNVMERGSTLSVGQRQLISFVRAMVQDPKIIVLDEATSSVDTETEEMIQNAISKLMKGRTAIVIAHRLSTIQKANNIIVVDKGRIVEQGTHEELLQHEGFYANLYRMQYKEMV</sequence>
<dbReference type="SMART" id="SM00382">
    <property type="entry name" value="AAA"/>
    <property type="match status" value="1"/>
</dbReference>
<dbReference type="InterPro" id="IPR017871">
    <property type="entry name" value="ABC_transporter-like_CS"/>
</dbReference>
<feature type="domain" description="ABC transmembrane type-1" evidence="10">
    <location>
        <begin position="36"/>
        <end position="318"/>
    </location>
</feature>
<dbReference type="GO" id="GO:0015421">
    <property type="term" value="F:ABC-type oligopeptide transporter activity"/>
    <property type="evidence" value="ECO:0007669"/>
    <property type="project" value="TreeGrafter"/>
</dbReference>
<evidence type="ECO:0000256" key="6">
    <source>
        <dbReference type="ARBA" id="ARBA00022989"/>
    </source>
</evidence>
<evidence type="ECO:0000259" key="10">
    <source>
        <dbReference type="PROSITE" id="PS50929"/>
    </source>
</evidence>
<protein>
    <submittedName>
        <fullName evidence="11">ABC transporter ATP-binding protein</fullName>
    </submittedName>
</protein>
<evidence type="ECO:0000259" key="9">
    <source>
        <dbReference type="PROSITE" id="PS50893"/>
    </source>
</evidence>
<keyword evidence="4" id="KW-0547">Nucleotide-binding</keyword>
<feature type="transmembrane region" description="Helical" evidence="8">
    <location>
        <begin position="282"/>
        <end position="303"/>
    </location>
</feature>
<dbReference type="EMBL" id="JACWZY010000017">
    <property type="protein sequence ID" value="MBD2702752.1"/>
    <property type="molecule type" value="Genomic_DNA"/>
</dbReference>
<organism evidence="11 12">
    <name type="scientific">Spirosoma profusum</name>
    <dbReference type="NCBI Taxonomy" id="2771354"/>
    <lineage>
        <taxon>Bacteria</taxon>
        <taxon>Pseudomonadati</taxon>
        <taxon>Bacteroidota</taxon>
        <taxon>Cytophagia</taxon>
        <taxon>Cytophagales</taxon>
        <taxon>Cytophagaceae</taxon>
        <taxon>Spirosoma</taxon>
    </lineage>
</organism>
<dbReference type="InterPro" id="IPR011527">
    <property type="entry name" value="ABC1_TM_dom"/>
</dbReference>
<evidence type="ECO:0000256" key="8">
    <source>
        <dbReference type="SAM" id="Phobius"/>
    </source>
</evidence>
<evidence type="ECO:0000313" key="12">
    <source>
        <dbReference type="Proteomes" id="UP000598820"/>
    </source>
</evidence>
<dbReference type="CDD" id="cd18544">
    <property type="entry name" value="ABC_6TM_TmrA_like"/>
    <property type="match status" value="1"/>
</dbReference>
<dbReference type="InterPro" id="IPR003439">
    <property type="entry name" value="ABC_transporter-like_ATP-bd"/>
</dbReference>
<proteinExistence type="predicted"/>
<dbReference type="CDD" id="cd03254">
    <property type="entry name" value="ABCC_Glucan_exporter_like"/>
    <property type="match status" value="1"/>
</dbReference>
<reference evidence="11" key="1">
    <citation type="submission" date="2020-09" db="EMBL/GenBank/DDBJ databases">
        <authorList>
            <person name="Kim M.K."/>
        </authorList>
    </citation>
    <scope>NUCLEOTIDE SEQUENCE</scope>
    <source>
        <strain evidence="11">BT702</strain>
    </source>
</reference>
<dbReference type="Pfam" id="PF00005">
    <property type="entry name" value="ABC_tran"/>
    <property type="match status" value="1"/>
</dbReference>
<dbReference type="PROSITE" id="PS50929">
    <property type="entry name" value="ABC_TM1F"/>
    <property type="match status" value="1"/>
</dbReference>
<evidence type="ECO:0000256" key="5">
    <source>
        <dbReference type="ARBA" id="ARBA00022840"/>
    </source>
</evidence>
<dbReference type="PANTHER" id="PTHR43394">
    <property type="entry name" value="ATP-DEPENDENT PERMEASE MDL1, MITOCHONDRIAL"/>
    <property type="match status" value="1"/>
</dbReference>
<keyword evidence="5 11" id="KW-0067">ATP-binding</keyword>
<evidence type="ECO:0000256" key="4">
    <source>
        <dbReference type="ARBA" id="ARBA00022741"/>
    </source>
</evidence>
<accession>A0A926Y241</accession>
<evidence type="ECO:0000256" key="2">
    <source>
        <dbReference type="ARBA" id="ARBA00022448"/>
    </source>
</evidence>
<dbReference type="Pfam" id="PF00664">
    <property type="entry name" value="ABC_membrane"/>
    <property type="match status" value="1"/>
</dbReference>
<evidence type="ECO:0000256" key="1">
    <source>
        <dbReference type="ARBA" id="ARBA00004651"/>
    </source>
</evidence>
<keyword evidence="12" id="KW-1185">Reference proteome</keyword>
<dbReference type="AlphaFoldDB" id="A0A926Y241"/>
<feature type="transmembrane region" description="Helical" evidence="8">
    <location>
        <begin position="76"/>
        <end position="96"/>
    </location>
</feature>
<dbReference type="InterPro" id="IPR003593">
    <property type="entry name" value="AAA+_ATPase"/>
</dbReference>
<dbReference type="FunFam" id="3.40.50.300:FF:000287">
    <property type="entry name" value="Multidrug ABC transporter ATP-binding protein"/>
    <property type="match status" value="1"/>
</dbReference>
<dbReference type="InterPro" id="IPR036640">
    <property type="entry name" value="ABC1_TM_sf"/>
</dbReference>
<comment type="subcellular location">
    <subcellularLocation>
        <location evidence="1">Cell membrane</location>
        <topology evidence="1">Multi-pass membrane protein</topology>
    </subcellularLocation>
</comment>
<dbReference type="InterPro" id="IPR039421">
    <property type="entry name" value="Type_1_exporter"/>
</dbReference>
<dbReference type="InterPro" id="IPR027417">
    <property type="entry name" value="P-loop_NTPase"/>
</dbReference>
<dbReference type="PROSITE" id="PS50893">
    <property type="entry name" value="ABC_TRANSPORTER_2"/>
    <property type="match status" value="1"/>
</dbReference>
<dbReference type="RefSeq" id="WP_190888602.1">
    <property type="nucleotide sequence ID" value="NZ_JACWZY010000017.1"/>
</dbReference>
<dbReference type="Proteomes" id="UP000598820">
    <property type="component" value="Unassembled WGS sequence"/>
</dbReference>
<dbReference type="SUPFAM" id="SSF90123">
    <property type="entry name" value="ABC transporter transmembrane region"/>
    <property type="match status" value="1"/>
</dbReference>
<dbReference type="Gene3D" id="1.20.1560.10">
    <property type="entry name" value="ABC transporter type 1, transmembrane domain"/>
    <property type="match status" value="1"/>
</dbReference>
<feature type="transmembrane region" description="Helical" evidence="8">
    <location>
        <begin position="35"/>
        <end position="56"/>
    </location>
</feature>
<feature type="transmembrane region" description="Helical" evidence="8">
    <location>
        <begin position="151"/>
        <end position="170"/>
    </location>
</feature>
<dbReference type="PANTHER" id="PTHR43394:SF1">
    <property type="entry name" value="ATP-BINDING CASSETTE SUB-FAMILY B MEMBER 10, MITOCHONDRIAL"/>
    <property type="match status" value="1"/>
</dbReference>
<feature type="transmembrane region" description="Helical" evidence="8">
    <location>
        <begin position="253"/>
        <end position="276"/>
    </location>
</feature>
<feature type="domain" description="ABC transporter" evidence="9">
    <location>
        <begin position="351"/>
        <end position="585"/>
    </location>
</feature>
<evidence type="ECO:0000256" key="7">
    <source>
        <dbReference type="ARBA" id="ARBA00023136"/>
    </source>
</evidence>
<gene>
    <name evidence="11" type="ORF">IC229_19045</name>
</gene>
<keyword evidence="6 8" id="KW-1133">Transmembrane helix</keyword>
<name>A0A926Y241_9BACT</name>
<evidence type="ECO:0000256" key="3">
    <source>
        <dbReference type="ARBA" id="ARBA00022692"/>
    </source>
</evidence>
<dbReference type="GO" id="GO:0016887">
    <property type="term" value="F:ATP hydrolysis activity"/>
    <property type="evidence" value="ECO:0007669"/>
    <property type="project" value="InterPro"/>
</dbReference>